<evidence type="ECO:0000256" key="6">
    <source>
        <dbReference type="ARBA" id="ARBA00022989"/>
    </source>
</evidence>
<evidence type="ECO:0000256" key="4">
    <source>
        <dbReference type="ARBA" id="ARBA00022475"/>
    </source>
</evidence>
<keyword evidence="5 8" id="KW-0812">Transmembrane</keyword>
<feature type="domain" description="ABC transmembrane type-1" evidence="9">
    <location>
        <begin position="60"/>
        <end position="266"/>
    </location>
</feature>
<reference evidence="10" key="2">
    <citation type="journal article" date="2021" name="Syst. Appl. Microbiol.">
        <title>Roseomonas hellenica sp. nov., isolated from roots of wild-growing Alkanna tinctoria.</title>
        <authorList>
            <person name="Rat A."/>
            <person name="Naranjo H.D."/>
            <person name="Lebbe L."/>
            <person name="Cnockaert M."/>
            <person name="Krigas N."/>
            <person name="Grigoriadou K."/>
            <person name="Maloupa E."/>
            <person name="Willems A."/>
        </authorList>
    </citation>
    <scope>NUCLEOTIDE SEQUENCE</scope>
    <source>
        <strain evidence="10">LMG 31231</strain>
    </source>
</reference>
<comment type="caution">
    <text evidence="10">The sequence shown here is derived from an EMBL/GenBank/DDBJ whole genome shotgun (WGS) entry which is preliminary data.</text>
</comment>
<dbReference type="EMBL" id="JAAEDM010000051">
    <property type="protein sequence ID" value="MBR0672842.1"/>
    <property type="molecule type" value="Genomic_DNA"/>
</dbReference>
<evidence type="ECO:0000313" key="10">
    <source>
        <dbReference type="EMBL" id="MBR0672842.1"/>
    </source>
</evidence>
<dbReference type="InterPro" id="IPR035906">
    <property type="entry name" value="MetI-like_sf"/>
</dbReference>
<dbReference type="PANTHER" id="PTHR42929">
    <property type="entry name" value="INNER MEMBRANE ABC TRANSPORTER PERMEASE PROTEIN YDCU-RELATED-RELATED"/>
    <property type="match status" value="1"/>
</dbReference>
<dbReference type="InterPro" id="IPR000515">
    <property type="entry name" value="MetI-like"/>
</dbReference>
<dbReference type="GO" id="GO:0055085">
    <property type="term" value="P:transmembrane transport"/>
    <property type="evidence" value="ECO:0007669"/>
    <property type="project" value="InterPro"/>
</dbReference>
<feature type="transmembrane region" description="Helical" evidence="8">
    <location>
        <begin position="193"/>
        <end position="222"/>
    </location>
</feature>
<evidence type="ECO:0000256" key="2">
    <source>
        <dbReference type="ARBA" id="ARBA00007069"/>
    </source>
</evidence>
<feature type="transmembrane region" description="Helical" evidence="8">
    <location>
        <begin position="94"/>
        <end position="116"/>
    </location>
</feature>
<evidence type="ECO:0000256" key="7">
    <source>
        <dbReference type="ARBA" id="ARBA00023136"/>
    </source>
</evidence>
<gene>
    <name evidence="10" type="ORF">GXW76_16805</name>
</gene>
<evidence type="ECO:0000256" key="5">
    <source>
        <dbReference type="ARBA" id="ARBA00022692"/>
    </source>
</evidence>
<dbReference type="Gene3D" id="1.10.3720.10">
    <property type="entry name" value="MetI-like"/>
    <property type="match status" value="1"/>
</dbReference>
<dbReference type="SUPFAM" id="SSF161098">
    <property type="entry name" value="MetI-like"/>
    <property type="match status" value="1"/>
</dbReference>
<feature type="transmembrane region" description="Helical" evidence="8">
    <location>
        <begin position="12"/>
        <end position="34"/>
    </location>
</feature>
<evidence type="ECO:0000256" key="1">
    <source>
        <dbReference type="ARBA" id="ARBA00004651"/>
    </source>
</evidence>
<dbReference type="CDD" id="cd06261">
    <property type="entry name" value="TM_PBP2"/>
    <property type="match status" value="1"/>
</dbReference>
<dbReference type="PROSITE" id="PS50928">
    <property type="entry name" value="ABC_TM1"/>
    <property type="match status" value="1"/>
</dbReference>
<organism evidence="10 11">
    <name type="scientific">Neoroseomonas soli</name>
    <dbReference type="NCBI Taxonomy" id="1081025"/>
    <lineage>
        <taxon>Bacteria</taxon>
        <taxon>Pseudomonadati</taxon>
        <taxon>Pseudomonadota</taxon>
        <taxon>Alphaproteobacteria</taxon>
        <taxon>Acetobacterales</taxon>
        <taxon>Acetobacteraceae</taxon>
        <taxon>Neoroseomonas</taxon>
    </lineage>
</organism>
<proteinExistence type="inferred from homology"/>
<comment type="similarity">
    <text evidence="2">Belongs to the binding-protein-dependent transport system permease family. CysTW subfamily.</text>
</comment>
<keyword evidence="11" id="KW-1185">Reference proteome</keyword>
<keyword evidence="7 8" id="KW-0472">Membrane</keyword>
<feature type="transmembrane region" description="Helical" evidence="8">
    <location>
        <begin position="242"/>
        <end position="265"/>
    </location>
</feature>
<accession>A0A9X9X0B3</accession>
<comment type="subcellular location">
    <subcellularLocation>
        <location evidence="1">Cell membrane</location>
        <topology evidence="1">Multi-pass membrane protein</topology>
    </subcellularLocation>
</comment>
<dbReference type="PANTHER" id="PTHR42929:SF5">
    <property type="entry name" value="ABC TRANSPORTER PERMEASE PROTEIN"/>
    <property type="match status" value="1"/>
</dbReference>
<name>A0A9X9X0B3_9PROT</name>
<sequence length="276" mass="30097">MASIRRFPAEFGYVLPLLLLMLAVFILPIVLMLARSVTQPEWTIEHYQNLIETSVYLRVLGRTLRIAVITTIACAVLGYPLAYWMRGLSSQRQVLATALVVLPFWISILVRTYAWIVVLGNAGVVNRVLLDLGLVGAPVAFLYNELGVIIGTTNVLLPFLVLPLFAAMVRIDDRLLHAAESLGASRSTVFRRVFFPLSLPALAAGSILVFILTFGFFITPAILGGGRVPMVANALDLLINQFARWETAAALSTVLLVVTLACFAVSRWVGARGATS</sequence>
<dbReference type="AlphaFoldDB" id="A0A9X9X0B3"/>
<dbReference type="Proteomes" id="UP001138751">
    <property type="component" value="Unassembled WGS sequence"/>
</dbReference>
<evidence type="ECO:0000256" key="3">
    <source>
        <dbReference type="ARBA" id="ARBA00022448"/>
    </source>
</evidence>
<evidence type="ECO:0000259" key="9">
    <source>
        <dbReference type="PROSITE" id="PS50928"/>
    </source>
</evidence>
<keyword evidence="6 8" id="KW-1133">Transmembrane helix</keyword>
<dbReference type="RefSeq" id="WP_211863257.1">
    <property type="nucleotide sequence ID" value="NZ_JAAEDM010000051.1"/>
</dbReference>
<reference evidence="10" key="1">
    <citation type="submission" date="2020-01" db="EMBL/GenBank/DDBJ databases">
        <authorList>
            <person name="Rat A."/>
        </authorList>
    </citation>
    <scope>NUCLEOTIDE SEQUENCE</scope>
    <source>
        <strain evidence="10">LMG 31231</strain>
    </source>
</reference>
<protein>
    <submittedName>
        <fullName evidence="10">ABC transporter permease</fullName>
    </submittedName>
</protein>
<evidence type="ECO:0000256" key="8">
    <source>
        <dbReference type="SAM" id="Phobius"/>
    </source>
</evidence>
<feature type="transmembrane region" description="Helical" evidence="8">
    <location>
        <begin position="148"/>
        <end position="172"/>
    </location>
</feature>
<evidence type="ECO:0000313" key="11">
    <source>
        <dbReference type="Proteomes" id="UP001138751"/>
    </source>
</evidence>
<feature type="transmembrane region" description="Helical" evidence="8">
    <location>
        <begin position="64"/>
        <end position="82"/>
    </location>
</feature>
<keyword evidence="4" id="KW-1003">Cell membrane</keyword>
<keyword evidence="3" id="KW-0813">Transport</keyword>
<dbReference type="GO" id="GO:0005886">
    <property type="term" value="C:plasma membrane"/>
    <property type="evidence" value="ECO:0007669"/>
    <property type="project" value="UniProtKB-SubCell"/>
</dbReference>